<keyword evidence="1" id="KW-0472">Membrane</keyword>
<dbReference type="AlphaFoldDB" id="A0A918D7B8"/>
<evidence type="ECO:0000313" key="3">
    <source>
        <dbReference type="Proteomes" id="UP000600365"/>
    </source>
</evidence>
<sequence length="65" mass="6637">MPSALAEIHLIMFGDIALGPSGVCFAVVVVGPLISVEAPRSSVVTRPGQAPLVRGPPCGADLSRR</sequence>
<dbReference type="EMBL" id="BMMM01000010">
    <property type="protein sequence ID" value="GGN74382.1"/>
    <property type="molecule type" value="Genomic_DNA"/>
</dbReference>
<organism evidence="2 3">
    <name type="scientific">Streptomyces albiflavescens</name>
    <dbReference type="NCBI Taxonomy" id="1623582"/>
    <lineage>
        <taxon>Bacteria</taxon>
        <taxon>Bacillati</taxon>
        <taxon>Actinomycetota</taxon>
        <taxon>Actinomycetes</taxon>
        <taxon>Kitasatosporales</taxon>
        <taxon>Streptomycetaceae</taxon>
        <taxon>Streptomyces</taxon>
    </lineage>
</organism>
<accession>A0A918D7B8</accession>
<dbReference type="Proteomes" id="UP000600365">
    <property type="component" value="Unassembled WGS sequence"/>
</dbReference>
<reference evidence="2 3" key="1">
    <citation type="journal article" date="2014" name="Int. J. Syst. Evol. Microbiol.">
        <title>Complete genome sequence of Corynebacterium casei LMG S-19264T (=DSM 44701T), isolated from a smear-ripened cheese.</title>
        <authorList>
            <consortium name="US DOE Joint Genome Institute (JGI-PGF)"/>
            <person name="Walter F."/>
            <person name="Albersmeier A."/>
            <person name="Kalinowski J."/>
            <person name="Ruckert C."/>
        </authorList>
    </citation>
    <scope>NUCLEOTIDE SEQUENCE [LARGE SCALE GENOMIC DNA]</scope>
    <source>
        <strain evidence="2 3">CGMCC 4.7111</strain>
    </source>
</reference>
<evidence type="ECO:0000313" key="2">
    <source>
        <dbReference type="EMBL" id="GGN74382.1"/>
    </source>
</evidence>
<keyword evidence="1" id="KW-1133">Transmembrane helix</keyword>
<comment type="caution">
    <text evidence="2">The sequence shown here is derived from an EMBL/GenBank/DDBJ whole genome shotgun (WGS) entry which is preliminary data.</text>
</comment>
<feature type="transmembrane region" description="Helical" evidence="1">
    <location>
        <begin position="12"/>
        <end position="34"/>
    </location>
</feature>
<name>A0A918D7B8_9ACTN</name>
<evidence type="ECO:0000256" key="1">
    <source>
        <dbReference type="SAM" id="Phobius"/>
    </source>
</evidence>
<gene>
    <name evidence="2" type="ORF">GCM10011579_053390</name>
</gene>
<keyword evidence="1" id="KW-0812">Transmembrane</keyword>
<proteinExistence type="predicted"/>
<keyword evidence="3" id="KW-1185">Reference proteome</keyword>
<protein>
    <submittedName>
        <fullName evidence="2">Uncharacterized protein</fullName>
    </submittedName>
</protein>